<evidence type="ECO:0000256" key="3">
    <source>
        <dbReference type="SAM" id="SignalP"/>
    </source>
</evidence>
<keyword evidence="5" id="KW-1185">Reference proteome</keyword>
<feature type="chain" id="PRO_5001717880" evidence="3">
    <location>
        <begin position="22"/>
        <end position="137"/>
    </location>
</feature>
<dbReference type="InterPro" id="IPR036700">
    <property type="entry name" value="BOBF_sf"/>
</dbReference>
<proteinExistence type="predicted"/>
<evidence type="ECO:0000313" key="5">
    <source>
        <dbReference type="Proteomes" id="UP000028945"/>
    </source>
</evidence>
<dbReference type="STRING" id="1072685.IX83_02440"/>
<dbReference type="eggNOG" id="COG3111">
    <property type="taxonomic scope" value="Bacteria"/>
</dbReference>
<protein>
    <submittedName>
        <fullName evidence="4">Uncharacterized protein</fullName>
    </submittedName>
</protein>
<evidence type="ECO:0000256" key="1">
    <source>
        <dbReference type="ARBA" id="ARBA00022729"/>
    </source>
</evidence>
<dbReference type="Gene3D" id="2.40.50.200">
    <property type="entry name" value="Bacterial OB-fold"/>
    <property type="match status" value="1"/>
</dbReference>
<dbReference type="PANTHER" id="PTHR36571">
    <property type="entry name" value="PROTEIN YGIW"/>
    <property type="match status" value="1"/>
</dbReference>
<feature type="region of interest" description="Disordered" evidence="2">
    <location>
        <begin position="28"/>
        <end position="60"/>
    </location>
</feature>
<organism evidence="4 5">
    <name type="scientific">Basilea psittacipulmonis DSM 24701</name>
    <dbReference type="NCBI Taxonomy" id="1072685"/>
    <lineage>
        <taxon>Bacteria</taxon>
        <taxon>Pseudomonadati</taxon>
        <taxon>Pseudomonadota</taxon>
        <taxon>Betaproteobacteria</taxon>
        <taxon>Burkholderiales</taxon>
        <taxon>Alcaligenaceae</taxon>
        <taxon>Basilea</taxon>
    </lineage>
</organism>
<accession>A0A077DFZ1</accession>
<evidence type="ECO:0000313" key="4">
    <source>
        <dbReference type="EMBL" id="AIL32327.1"/>
    </source>
</evidence>
<dbReference type="OrthoDB" id="6650354at2"/>
<feature type="compositionally biased region" description="Basic residues" evidence="2">
    <location>
        <begin position="32"/>
        <end position="43"/>
    </location>
</feature>
<dbReference type="SUPFAM" id="SSF101756">
    <property type="entry name" value="Hypothetical protein YgiW"/>
    <property type="match status" value="1"/>
</dbReference>
<dbReference type="EMBL" id="CP009238">
    <property type="protein sequence ID" value="AIL32327.1"/>
    <property type="molecule type" value="Genomic_DNA"/>
</dbReference>
<name>A0A077DFZ1_9BURK</name>
<dbReference type="NCBIfam" id="NF033674">
    <property type="entry name" value="stress_OB_fold"/>
    <property type="match status" value="1"/>
</dbReference>
<gene>
    <name evidence="4" type="ORF">IX83_02440</name>
</gene>
<dbReference type="KEGG" id="bpsi:IX83_02440"/>
<feature type="signal peptide" evidence="3">
    <location>
        <begin position="1"/>
        <end position="21"/>
    </location>
</feature>
<keyword evidence="1 3" id="KW-0732">Signal</keyword>
<dbReference type="PANTHER" id="PTHR36571:SF1">
    <property type="entry name" value="PROTEIN YGIW"/>
    <property type="match status" value="1"/>
</dbReference>
<dbReference type="AlphaFoldDB" id="A0A077DFZ1"/>
<evidence type="ECO:0000256" key="2">
    <source>
        <dbReference type="SAM" id="MobiDB-lite"/>
    </source>
</evidence>
<sequence>MKKLSILTALVLATAAVNAHAQETFGDVPTTKTHKSAKHHQKHQGGFVDPKAPINKVSESSQWQDDQRIVLVGHIVKQVNKEDYIFRDDSGELQVEIERKAWKGTQVTPEDKVKLFAKVDKSDKKFEVEVKRVVKEK</sequence>
<dbReference type="InterPro" id="IPR005220">
    <property type="entry name" value="CarO-like"/>
</dbReference>
<reference evidence="4 5" key="1">
    <citation type="journal article" date="2014" name="BMC Genomics">
        <title>A genomic perspective on a new bacterial genus and species from the Alcaligenaceae family, Basilea psittacipulmonis.</title>
        <authorList>
            <person name="Whiteson K.L."/>
            <person name="Hernandez D."/>
            <person name="Lazarevic V."/>
            <person name="Gaia N."/>
            <person name="Farinelli L."/>
            <person name="Francois P."/>
            <person name="Pilo P."/>
            <person name="Frey J."/>
            <person name="Schrenzel J."/>
        </authorList>
    </citation>
    <scope>NUCLEOTIDE SEQUENCE [LARGE SCALE GENOMIC DNA]</scope>
    <source>
        <strain evidence="4 5">DSM 24701</strain>
    </source>
</reference>
<dbReference type="Pfam" id="PF04076">
    <property type="entry name" value="BOF"/>
    <property type="match status" value="1"/>
</dbReference>
<dbReference type="HOGENOM" id="CLU_118907_1_0_4"/>
<dbReference type="Proteomes" id="UP000028945">
    <property type="component" value="Chromosome"/>
</dbReference>
<dbReference type="RefSeq" id="WP_038498768.1">
    <property type="nucleotide sequence ID" value="NZ_AFWK01000105.1"/>
</dbReference>